<evidence type="ECO:0000256" key="3">
    <source>
        <dbReference type="ARBA" id="ARBA00022598"/>
    </source>
</evidence>
<dbReference type="InterPro" id="IPR006162">
    <property type="entry name" value="Ppantetheine_attach_site"/>
</dbReference>
<dbReference type="SMART" id="SM00823">
    <property type="entry name" value="PKS_PP"/>
    <property type="match status" value="3"/>
</dbReference>
<dbReference type="InterPro" id="IPR036736">
    <property type="entry name" value="ACP-like_sf"/>
</dbReference>
<comment type="caution">
    <text evidence="7">The sequence shown here is derived from an EMBL/GenBank/DDBJ whole genome shotgun (WGS) entry which is preliminary data.</text>
</comment>
<dbReference type="Pfam" id="PF00501">
    <property type="entry name" value="AMP-binding"/>
    <property type="match status" value="1"/>
</dbReference>
<dbReference type="InterPro" id="IPR020845">
    <property type="entry name" value="AMP-binding_CS"/>
</dbReference>
<dbReference type="PROSITE" id="PS00455">
    <property type="entry name" value="AMP_BINDING"/>
    <property type="match status" value="1"/>
</dbReference>
<dbReference type="GO" id="GO:0043041">
    <property type="term" value="P:amino acid activation for nonribosomal peptide biosynthetic process"/>
    <property type="evidence" value="ECO:0007669"/>
    <property type="project" value="TreeGrafter"/>
</dbReference>
<dbReference type="InterPro" id="IPR045851">
    <property type="entry name" value="AMP-bd_C_sf"/>
</dbReference>
<dbReference type="SUPFAM" id="SSF56801">
    <property type="entry name" value="Acetyl-CoA synthetase-like"/>
    <property type="match status" value="1"/>
</dbReference>
<evidence type="ECO:0000256" key="5">
    <source>
        <dbReference type="SAM" id="MobiDB-lite"/>
    </source>
</evidence>
<feature type="compositionally biased region" description="Acidic residues" evidence="5">
    <location>
        <begin position="1307"/>
        <end position="1326"/>
    </location>
</feature>
<dbReference type="Gene3D" id="1.10.1200.10">
    <property type="entry name" value="ACP-like"/>
    <property type="match status" value="3"/>
</dbReference>
<dbReference type="GO" id="GO:0005737">
    <property type="term" value="C:cytoplasm"/>
    <property type="evidence" value="ECO:0007669"/>
    <property type="project" value="TreeGrafter"/>
</dbReference>
<evidence type="ECO:0000256" key="4">
    <source>
        <dbReference type="ARBA" id="ARBA00023268"/>
    </source>
</evidence>
<dbReference type="GO" id="GO:0016874">
    <property type="term" value="F:ligase activity"/>
    <property type="evidence" value="ECO:0007669"/>
    <property type="project" value="UniProtKB-KW"/>
</dbReference>
<dbReference type="InterPro" id="IPR020806">
    <property type="entry name" value="PKS_PP-bd"/>
</dbReference>
<dbReference type="SUPFAM" id="SSF47336">
    <property type="entry name" value="ACP-like"/>
    <property type="match status" value="3"/>
</dbReference>
<accession>A0A8H4QQC9</accession>
<evidence type="ECO:0000259" key="6">
    <source>
        <dbReference type="PROSITE" id="PS50075"/>
    </source>
</evidence>
<protein>
    <recommendedName>
        <fullName evidence="6">Carrier domain-containing protein</fullName>
    </recommendedName>
</protein>
<dbReference type="Pfam" id="PF00550">
    <property type="entry name" value="PP-binding"/>
    <property type="match status" value="3"/>
</dbReference>
<dbReference type="Gene3D" id="3.30.559.10">
    <property type="entry name" value="Chloramphenicol acetyltransferase-like domain"/>
    <property type="match status" value="3"/>
</dbReference>
<feature type="domain" description="Carrier" evidence="6">
    <location>
        <begin position="783"/>
        <end position="857"/>
    </location>
</feature>
<dbReference type="InterPro" id="IPR000873">
    <property type="entry name" value="AMP-dep_synth/lig_dom"/>
</dbReference>
<dbReference type="Proteomes" id="UP000521872">
    <property type="component" value="Unassembled WGS sequence"/>
</dbReference>
<keyword evidence="3" id="KW-0436">Ligase</keyword>
<dbReference type="InterPro" id="IPR001242">
    <property type="entry name" value="Condensation_dom"/>
</dbReference>
<dbReference type="InterPro" id="IPR010071">
    <property type="entry name" value="AA_adenyl_dom"/>
</dbReference>
<feature type="domain" description="Carrier" evidence="6">
    <location>
        <begin position="1326"/>
        <end position="1399"/>
    </location>
</feature>
<dbReference type="InterPro" id="IPR023213">
    <property type="entry name" value="CAT-like_dom_sf"/>
</dbReference>
<feature type="region of interest" description="Disordered" evidence="5">
    <location>
        <begin position="1305"/>
        <end position="1326"/>
    </location>
</feature>
<dbReference type="EMBL" id="JAACJL010000044">
    <property type="protein sequence ID" value="KAF4614482.1"/>
    <property type="molecule type" value="Genomic_DNA"/>
</dbReference>
<dbReference type="Pfam" id="PF00668">
    <property type="entry name" value="Condensation"/>
    <property type="match status" value="3"/>
</dbReference>
<keyword evidence="8" id="KW-1185">Reference proteome</keyword>
<dbReference type="NCBIfam" id="TIGR01733">
    <property type="entry name" value="AA-adenyl-dom"/>
    <property type="match status" value="1"/>
</dbReference>
<dbReference type="SUPFAM" id="SSF52777">
    <property type="entry name" value="CoA-dependent acyltransferases"/>
    <property type="match status" value="6"/>
</dbReference>
<reference evidence="7 8" key="1">
    <citation type="submission" date="2019-12" db="EMBL/GenBank/DDBJ databases">
        <authorList>
            <person name="Floudas D."/>
            <person name="Bentzer J."/>
            <person name="Ahren D."/>
            <person name="Johansson T."/>
            <person name="Persson P."/>
            <person name="Tunlid A."/>
        </authorList>
    </citation>
    <scope>NUCLEOTIDE SEQUENCE [LARGE SCALE GENOMIC DNA]</scope>
    <source>
        <strain evidence="7 8">CBS 102.39</strain>
    </source>
</reference>
<name>A0A8H4QQC9_9AGAR</name>
<dbReference type="PROSITE" id="PS50075">
    <property type="entry name" value="CARRIER"/>
    <property type="match status" value="3"/>
</dbReference>
<feature type="region of interest" description="Disordered" evidence="5">
    <location>
        <begin position="1861"/>
        <end position="1882"/>
    </location>
</feature>
<dbReference type="GO" id="GO:0031177">
    <property type="term" value="F:phosphopantetheine binding"/>
    <property type="evidence" value="ECO:0007669"/>
    <property type="project" value="InterPro"/>
</dbReference>
<feature type="domain" description="Carrier" evidence="6">
    <location>
        <begin position="1881"/>
        <end position="1957"/>
    </location>
</feature>
<keyword evidence="2" id="KW-0597">Phosphoprotein</keyword>
<proteinExistence type="predicted"/>
<dbReference type="InterPro" id="IPR042099">
    <property type="entry name" value="ANL_N_sf"/>
</dbReference>
<evidence type="ECO:0000256" key="2">
    <source>
        <dbReference type="ARBA" id="ARBA00022553"/>
    </source>
</evidence>
<dbReference type="Gene3D" id="3.30.300.30">
    <property type="match status" value="1"/>
</dbReference>
<dbReference type="GO" id="GO:0044550">
    <property type="term" value="P:secondary metabolite biosynthetic process"/>
    <property type="evidence" value="ECO:0007669"/>
    <property type="project" value="TreeGrafter"/>
</dbReference>
<organism evidence="7 8">
    <name type="scientific">Agrocybe pediades</name>
    <dbReference type="NCBI Taxonomy" id="84607"/>
    <lineage>
        <taxon>Eukaryota</taxon>
        <taxon>Fungi</taxon>
        <taxon>Dikarya</taxon>
        <taxon>Basidiomycota</taxon>
        <taxon>Agaricomycotina</taxon>
        <taxon>Agaricomycetes</taxon>
        <taxon>Agaricomycetidae</taxon>
        <taxon>Agaricales</taxon>
        <taxon>Agaricineae</taxon>
        <taxon>Strophariaceae</taxon>
        <taxon>Agrocybe</taxon>
    </lineage>
</organism>
<evidence type="ECO:0000313" key="8">
    <source>
        <dbReference type="Proteomes" id="UP000521872"/>
    </source>
</evidence>
<evidence type="ECO:0000313" key="7">
    <source>
        <dbReference type="EMBL" id="KAF4614482.1"/>
    </source>
</evidence>
<dbReference type="PROSITE" id="PS00012">
    <property type="entry name" value="PHOSPHOPANTETHEINE"/>
    <property type="match status" value="2"/>
</dbReference>
<dbReference type="CDD" id="cd05930">
    <property type="entry name" value="A_NRPS"/>
    <property type="match status" value="1"/>
</dbReference>
<keyword evidence="4" id="KW-0511">Multifunctional enzyme</keyword>
<dbReference type="PANTHER" id="PTHR45527:SF1">
    <property type="entry name" value="FATTY ACID SYNTHASE"/>
    <property type="match status" value="1"/>
</dbReference>
<dbReference type="SMART" id="SM01294">
    <property type="entry name" value="PKS_PP_betabranch"/>
    <property type="match status" value="1"/>
</dbReference>
<dbReference type="PANTHER" id="PTHR45527">
    <property type="entry name" value="NONRIBOSOMAL PEPTIDE SYNTHETASE"/>
    <property type="match status" value="1"/>
</dbReference>
<dbReference type="Gene3D" id="3.30.559.30">
    <property type="entry name" value="Nonribosomal peptide synthetase, condensation domain"/>
    <property type="match status" value="3"/>
</dbReference>
<keyword evidence="1" id="KW-0596">Phosphopantetheine</keyword>
<sequence length="2425" mass="268384">MTAMLDGYAFAEWPNLSSDRTPSSGSHTTTKKLDFFKASTVADVNVAIILVAIARVIGAYCGNSDVLLAIQTVSGHDMRFIRISWDKEDTWQAITASIASKIQDNSPPASLTEIRQSMALKDNQFPFLALCTFDSTHASTLPSNFPPVFQYRAQDCALALTAPYSMVHPSVSSQLLSQITALVEHAQQNPSTGLSRLPNMPSNLMSISERLPDDEVITAYSHLQPVTFAPDYLARQAQEMPNSLALRWFPELSLDLADFPHESMDYAEFHKKSNQIARWLLRLGLQHEDRVAVCMDRNLDFHSAMMGIMRAGGCYVPIDPDLPVERKVYIAEDANAAFVVTSPSTSPPELFGSRTLYLQSLGGGCAYDQESDADLNCMVPDGLAYLLYTSGTTGNPKGCLLTHRGLAQAILGLSSNAADVRMDDIHSGRYLAVASIAFDVHLAEIFMPIALGMPLISARRSQLLENLPLYVNKLSITHLGIVPSLIEATLNASQGGSDGSDIALRFIASGGEKMSDSILDKWADHPQVRLANFYGPSEVTIGCCARYMSSSTPKANIGKPLANVSAYVVDAELNVLLRGGIGELIVEGPLVGRGYHGRDDLTSKVFLQWPNEKSWSYRTGDLVRMMPDSTIEILGRIDTQIKLRGVRIESEGISAIIRKAIPPSDAFVLDAATVLAKHPAINVDQLVSFFTWDNTVSISTRKSKKPHLKVPPSNVLQQIRGICELELPSYMRPSHFVPLSWLSLSSNGKTDEKALVAFFNSLTGEELGEISIAQNARESRPCTNLELKIFDVLQNHVNLLFDRSRPDINVFECGLDSMGVIRFAAELKQAFSVKISASEIMKAPRIVDIASRLSGSSATQSPVSSLLGQISAIDAEQIYLNYDPASIENILPPFAVQEGVLSRSAAEDSLYVQHILIACRSETSLSKLRSSWQRIVEKNEILRTVFHFGRSLTQVVLKPEFSPLAWEDRLLPVLDQTTFRDYFLSEIAPSIAATINQNVSTIVPYRLSAFSSDNQNFLVLSIHHALFDGTSLPRIFAQVERDYLELPLIPATASSDILDYISTTDLSEAKTFWKKYFYGYRWSQAPLLSSLPAPTKRFIYPFKEPLSSIKRIAASYHVTIQALLTCVFAKLLATHIYGRRDVVFGVLRSGRLLPLDHIEDSISPLVSVLPVRVNFRPELALDDVQSAISQSIEYEHVPLGKLQSWIRPGKPLFEVLFSLSVNETRPSTLWDIIESEPPKADYPLAVEIVLEPATDSATVKAAWLDQDLFANESPSEWIQGIEGIIFSRAEESCITQLLGEFPCEPAAESEAEPENQDEFSGESPDDPYVDVLRRAIADFMGFDSVLLTPSTSLISMGLDSIKSVGLAKSLDRQGFKITSTDLLRHPTLLQLTGMLRSRENSTSALLPTTTSVLLEEAHVPGDIVRDQIQYSAADAVQLYPTTALQTGMLSQTLSSSGQLYVHAFPLRIAGSLDLERLHQAWETAVENISVLRTTFHFSSETGQWLQAVHSSPILDWSTIPLSGAPPCKEEIRTYLATVDFGEEASFKRPPFRLRLFQSVQENVPSLLLLVMHHALYDGISIGKLLDVVRKYYMASAVTPQRPFHELLPHFMDQERRGTLFWSNRLRKYKPARLPLVNLSLSSFETCIGESVIPVDPTRIKQIISRAGVTAQCIGQAAWAKLLCKYTGCFDIIFGHTVSGRGIPGAEDVIGPVLNTIPFCIRLEKEVDNIELLKAVHRANLDALPWQQASVRAVQKELKVDQIWDSLFLFQHAESDVDPLQSPLWSFDDTVFAEEVRVQYPLNVEMRLQHSSISIKCASQARSIDQHHLQGIIEDLHQIIGHILRAPEGLIFEDFAQASIPTSTPNYTNHEDKPSESISPLPSHGADSIPYQSILTSLTNAPLSLMRMETPLSSLGIDSIMAIQIVGKFRQTGMKLTAADVVTSRTIGEMLAKIVPLHSASVSPGRKHAPSIDPSERASICLQFGDAVKGIDKILTMSSGMKWLIGAWKKSAETRFQHVFAFSLPTDVDAEKLELAWYALVERHSILRSTFALAEGHTTPRLVMFNAKQNSWKLEDISEEPDAVISRMKAAVSNPLPLSSPPARALFLRARQNRYLILHLHHFQYDAWSLQLIIHDLSCLYRGLTPRASNSLEQFLDHCHLEQTQLSEQQEYWQRAFPVPFTPAFLPAGETSHGKVPSTQRLIRTNMACITNSARLEERALQLGVSLQSIFLACWASVQARASAASSATFGLWHSGRTGSFDDIANLAVPCTNVLPLHVPELNERSDLLTAEWIQKELQRRTSVIEQSDLVQVNEWVGVKSRPLCNVTVNIIKVASSDVGRDTLFGTFDAPYFVPDEVSSQNGSRFDDLAIARLINDDLMVDIASIPEKNTVMMSLDAAASFLTKEQADSLMSLWATCVQETLGLL</sequence>
<dbReference type="InterPro" id="IPR009081">
    <property type="entry name" value="PP-bd_ACP"/>
</dbReference>
<evidence type="ECO:0000256" key="1">
    <source>
        <dbReference type="ARBA" id="ARBA00022450"/>
    </source>
</evidence>
<dbReference type="Gene3D" id="3.40.50.12780">
    <property type="entry name" value="N-terminal domain of ligase-like"/>
    <property type="match status" value="1"/>
</dbReference>
<gene>
    <name evidence="7" type="ORF">D9613_003107</name>
</gene>